<keyword evidence="5 8" id="KW-0378">Hydrolase</keyword>
<organism evidence="8 9">
    <name type="scientific">Streptomyces malaysiensis subsp. samsunensis</name>
    <dbReference type="NCBI Taxonomy" id="459658"/>
    <lineage>
        <taxon>Bacteria</taxon>
        <taxon>Bacillati</taxon>
        <taxon>Actinomycetota</taxon>
        <taxon>Actinomycetes</taxon>
        <taxon>Kitasatosporales</taxon>
        <taxon>Streptomycetaceae</taxon>
        <taxon>Streptomyces</taxon>
        <taxon>Streptomyces violaceusniger group</taxon>
    </lineage>
</organism>
<evidence type="ECO:0000313" key="8">
    <source>
        <dbReference type="EMBL" id="MCQ8832221.1"/>
    </source>
</evidence>
<name>A0A9X2LZ77_STRMQ</name>
<dbReference type="AlphaFoldDB" id="A0A9X2LZ77"/>
<dbReference type="GO" id="GO:0005829">
    <property type="term" value="C:cytosol"/>
    <property type="evidence" value="ECO:0007669"/>
    <property type="project" value="TreeGrafter"/>
</dbReference>
<proteinExistence type="inferred from homology"/>
<dbReference type="GO" id="GO:0046872">
    <property type="term" value="F:metal ion binding"/>
    <property type="evidence" value="ECO:0007669"/>
    <property type="project" value="UniProtKB-KW"/>
</dbReference>
<evidence type="ECO:0000256" key="4">
    <source>
        <dbReference type="ARBA" id="ARBA00022723"/>
    </source>
</evidence>
<dbReference type="SUPFAM" id="SSF51556">
    <property type="entry name" value="Metallo-dependent hydrolases"/>
    <property type="match status" value="1"/>
</dbReference>
<keyword evidence="9" id="KW-1185">Reference proteome</keyword>
<evidence type="ECO:0000256" key="2">
    <source>
        <dbReference type="ARBA" id="ARBA00006676"/>
    </source>
</evidence>
<dbReference type="PANTHER" id="PTHR11409">
    <property type="entry name" value="ADENOSINE DEAMINASE"/>
    <property type="match status" value="1"/>
</dbReference>
<dbReference type="RefSeq" id="WP_257633070.1">
    <property type="nucleotide sequence ID" value="NZ_JANIIC010000030.1"/>
</dbReference>
<keyword evidence="6" id="KW-0862">Zinc</keyword>
<dbReference type="EC" id="3.5.4.4" evidence="3"/>
<comment type="cofactor">
    <cofactor evidence="1">
        <name>Zn(2+)</name>
        <dbReference type="ChEBI" id="CHEBI:29105"/>
    </cofactor>
</comment>
<comment type="caution">
    <text evidence="8">The sequence shown here is derived from an EMBL/GenBank/DDBJ whole genome shotgun (WGS) entry which is preliminary data.</text>
</comment>
<dbReference type="GO" id="GO:0043103">
    <property type="term" value="P:hypoxanthine salvage"/>
    <property type="evidence" value="ECO:0007669"/>
    <property type="project" value="TreeGrafter"/>
</dbReference>
<gene>
    <name evidence="8" type="primary">add</name>
    <name evidence="8" type="ORF">NQU54_24965</name>
</gene>
<reference evidence="8" key="1">
    <citation type="submission" date="2022-06" db="EMBL/GenBank/DDBJ databases">
        <title>WGS of actinobacteria.</title>
        <authorList>
            <person name="Thawai C."/>
        </authorList>
    </citation>
    <scope>NUCLEOTIDE SEQUENCE</scope>
    <source>
        <strain evidence="8">DSM 42010</strain>
    </source>
</reference>
<dbReference type="PROSITE" id="PS00485">
    <property type="entry name" value="A_DEAMINASE"/>
    <property type="match status" value="1"/>
</dbReference>
<evidence type="ECO:0000313" key="9">
    <source>
        <dbReference type="Proteomes" id="UP001142400"/>
    </source>
</evidence>
<dbReference type="InterPro" id="IPR006650">
    <property type="entry name" value="A/AMP_deam_AS"/>
</dbReference>
<dbReference type="Proteomes" id="UP001142400">
    <property type="component" value="Unassembled WGS sequence"/>
</dbReference>
<evidence type="ECO:0000259" key="7">
    <source>
        <dbReference type="Pfam" id="PF00962"/>
    </source>
</evidence>
<dbReference type="GO" id="GO:0006154">
    <property type="term" value="P:adenosine catabolic process"/>
    <property type="evidence" value="ECO:0007669"/>
    <property type="project" value="TreeGrafter"/>
</dbReference>
<keyword evidence="4" id="KW-0479">Metal-binding</keyword>
<dbReference type="EMBL" id="JANIIC010000030">
    <property type="protein sequence ID" value="MCQ8832221.1"/>
    <property type="molecule type" value="Genomic_DNA"/>
</dbReference>
<dbReference type="Gene3D" id="3.20.20.140">
    <property type="entry name" value="Metal-dependent hydrolases"/>
    <property type="match status" value="1"/>
</dbReference>
<dbReference type="InterPro" id="IPR001365">
    <property type="entry name" value="A_deaminase_dom"/>
</dbReference>
<sequence>MYGDLHRHLEGAIRVETVAELAAERGLLTGRGPVRELVSTAVPLDDLLEYLAKIEVATTVAVEARDWERIGFEAVEDAAVDGLSHVELRYSPFYIRDVCGIPAEEVMDAVADGVARAQRQYEIPVALIGVLLRNFGPDVADRELSAILARRNQFRAIDIAGDEAGVPADLFAPHYERAREAGLRTTAHAGEAAGPESVRAALEHLRPERIGHGVRSVEDPALLETLAQRGITLEVAVTSNVHTAAAKSFADHQLKSLLSAGVPVALSTDDPVTSRTKLSNEYRIAEGVLGLTPAELESLARCSRQSSFADLADPTR</sequence>
<evidence type="ECO:0000256" key="5">
    <source>
        <dbReference type="ARBA" id="ARBA00022801"/>
    </source>
</evidence>
<dbReference type="GO" id="GO:0046103">
    <property type="term" value="P:inosine biosynthetic process"/>
    <property type="evidence" value="ECO:0007669"/>
    <property type="project" value="TreeGrafter"/>
</dbReference>
<dbReference type="PANTHER" id="PTHR11409:SF43">
    <property type="entry name" value="ADENOSINE DEAMINASE"/>
    <property type="match status" value="1"/>
</dbReference>
<dbReference type="NCBIfam" id="TIGR01430">
    <property type="entry name" value="aden_deam"/>
    <property type="match status" value="1"/>
</dbReference>
<evidence type="ECO:0000256" key="3">
    <source>
        <dbReference type="ARBA" id="ARBA00012784"/>
    </source>
</evidence>
<dbReference type="GO" id="GO:0009168">
    <property type="term" value="P:purine ribonucleoside monophosphate biosynthetic process"/>
    <property type="evidence" value="ECO:0007669"/>
    <property type="project" value="InterPro"/>
</dbReference>
<dbReference type="GO" id="GO:0004000">
    <property type="term" value="F:adenosine deaminase activity"/>
    <property type="evidence" value="ECO:0007669"/>
    <property type="project" value="TreeGrafter"/>
</dbReference>
<dbReference type="Pfam" id="PF00962">
    <property type="entry name" value="A_deaminase"/>
    <property type="match status" value="1"/>
</dbReference>
<accession>A0A9X2LZ77</accession>
<dbReference type="InterPro" id="IPR006330">
    <property type="entry name" value="Ado/ade_deaminase"/>
</dbReference>
<evidence type="ECO:0000256" key="1">
    <source>
        <dbReference type="ARBA" id="ARBA00001947"/>
    </source>
</evidence>
<dbReference type="InterPro" id="IPR032466">
    <property type="entry name" value="Metal_Hydrolase"/>
</dbReference>
<feature type="domain" description="Adenosine deaminase" evidence="7">
    <location>
        <begin position="4"/>
        <end position="310"/>
    </location>
</feature>
<comment type="similarity">
    <text evidence="2">Belongs to the metallo-dependent hydrolases superfamily. Adenosine and AMP deaminases family.</text>
</comment>
<protein>
    <recommendedName>
        <fullName evidence="3">adenosine deaminase</fullName>
        <ecNumber evidence="3">3.5.4.4</ecNumber>
    </recommendedName>
</protein>
<evidence type="ECO:0000256" key="6">
    <source>
        <dbReference type="ARBA" id="ARBA00022833"/>
    </source>
</evidence>